<reference evidence="1 2" key="1">
    <citation type="submission" date="2019-12" db="EMBL/GenBank/DDBJ databases">
        <title>Draft Genome Sequences of Six Type Strains of the Genus Massilia.</title>
        <authorList>
            <person name="Miess H."/>
            <person name="Frediansyah A."/>
            <person name="Goeker M."/>
            <person name="Gross H."/>
        </authorList>
    </citation>
    <scope>NUCLEOTIDE SEQUENCE [LARGE SCALE GENOMIC DNA]</scope>
    <source>
        <strain evidence="1 2">DSM 26639</strain>
    </source>
</reference>
<proteinExistence type="predicted"/>
<sequence length="372" mass="42411">MPALSNVTMELELSRWQAIQATLLYHFASLDFLKGMQNAMDELAVHVESILDLAATQGRDRHLKSPRWGSRDTSENWTNNAWPFLKDLQLTTRRQIAERAFEKFNITGFNQFDRARSEFSMNWTTPDEELEVDSLVENVASYARYIDQTLDKYSTTNGWSDFSLTCAWSQFKESFNRIPKYRIRFDVKAKTGTMPPRTGVYVSDSDQNATLQFAWHGSPCGKLLLGSTFNRLGLDALTEVGRADLWIDKGKMLQFARTHKRDRLLTEDPFLEESLQDADLAPSLIARNVDAEVDCAWYYVEVIEGEYEEIDSKVAQAPDAIRVPGGEACPVSGYYFTPAKPGSRAFFAKGTIMPRLDSRYGLAIWQWDLDQA</sequence>
<dbReference type="RefSeq" id="WP_145879414.1">
    <property type="nucleotide sequence ID" value="NZ_CP046904.1"/>
</dbReference>
<gene>
    <name evidence="1" type="ORF">GO485_00330</name>
</gene>
<keyword evidence="2" id="KW-1185">Reference proteome</keyword>
<accession>A0ABX6FLY9</accession>
<evidence type="ECO:0000313" key="2">
    <source>
        <dbReference type="Proteomes" id="UP000437862"/>
    </source>
</evidence>
<name>A0ABX6FLY9_9BURK</name>
<protein>
    <submittedName>
        <fullName evidence="1">Uncharacterized protein</fullName>
    </submittedName>
</protein>
<organism evidence="1 2">
    <name type="scientific">Pseudoduganella flava</name>
    <dbReference type="NCBI Taxonomy" id="871742"/>
    <lineage>
        <taxon>Bacteria</taxon>
        <taxon>Pseudomonadati</taxon>
        <taxon>Pseudomonadota</taxon>
        <taxon>Betaproteobacteria</taxon>
        <taxon>Burkholderiales</taxon>
        <taxon>Oxalobacteraceae</taxon>
        <taxon>Telluria group</taxon>
        <taxon>Pseudoduganella</taxon>
    </lineage>
</organism>
<dbReference type="Proteomes" id="UP000437862">
    <property type="component" value="Chromosome"/>
</dbReference>
<evidence type="ECO:0000313" key="1">
    <source>
        <dbReference type="EMBL" id="QGZ37651.1"/>
    </source>
</evidence>
<dbReference type="EMBL" id="CP046904">
    <property type="protein sequence ID" value="QGZ37651.1"/>
    <property type="molecule type" value="Genomic_DNA"/>
</dbReference>